<dbReference type="Pfam" id="PF13508">
    <property type="entry name" value="Acetyltransf_7"/>
    <property type="match status" value="1"/>
</dbReference>
<dbReference type="SUPFAM" id="SSF55729">
    <property type="entry name" value="Acyl-CoA N-acyltransferases (Nat)"/>
    <property type="match status" value="1"/>
</dbReference>
<feature type="domain" description="N-acetyltransferase" evidence="3">
    <location>
        <begin position="3"/>
        <end position="150"/>
    </location>
</feature>
<dbReference type="PANTHER" id="PTHR43877">
    <property type="entry name" value="AMINOALKYLPHOSPHONATE N-ACETYLTRANSFERASE-RELATED-RELATED"/>
    <property type="match status" value="1"/>
</dbReference>
<dbReference type="Gene3D" id="3.40.630.30">
    <property type="match status" value="1"/>
</dbReference>
<evidence type="ECO:0000313" key="5">
    <source>
        <dbReference type="Proteomes" id="UP000552709"/>
    </source>
</evidence>
<dbReference type="PANTHER" id="PTHR43877:SF1">
    <property type="entry name" value="ACETYLTRANSFERASE"/>
    <property type="match status" value="1"/>
</dbReference>
<accession>A0A7W8JXH1</accession>
<dbReference type="InterPro" id="IPR050832">
    <property type="entry name" value="Bact_Acetyltransf"/>
</dbReference>
<sequence>MTPRIRAYRPEDRAACLVLFDANTPESFLPHERSEFEAWLDGEDGPGEYLVVEGSCGVEACGGVWFSQEMQRPAGFAWGMVHPERQRQGIGTLLARARLARLRALDYTQAALDTSQSTAPFYARLGFREVRRTPDGCGPGVDRVDMIAEL</sequence>
<dbReference type="Proteomes" id="UP000552709">
    <property type="component" value="Unassembled WGS sequence"/>
</dbReference>
<dbReference type="AlphaFoldDB" id="A0A7W8JXH1"/>
<dbReference type="EMBL" id="JACHFL010000007">
    <property type="protein sequence ID" value="MBB5363753.1"/>
    <property type="molecule type" value="Genomic_DNA"/>
</dbReference>
<organism evidence="4 5">
    <name type="scientific">Deinococcus humi</name>
    <dbReference type="NCBI Taxonomy" id="662880"/>
    <lineage>
        <taxon>Bacteria</taxon>
        <taxon>Thermotogati</taxon>
        <taxon>Deinococcota</taxon>
        <taxon>Deinococci</taxon>
        <taxon>Deinococcales</taxon>
        <taxon>Deinococcaceae</taxon>
        <taxon>Deinococcus</taxon>
    </lineage>
</organism>
<evidence type="ECO:0000313" key="4">
    <source>
        <dbReference type="EMBL" id="MBB5363753.1"/>
    </source>
</evidence>
<dbReference type="PROSITE" id="PS51186">
    <property type="entry name" value="GNAT"/>
    <property type="match status" value="1"/>
</dbReference>
<proteinExistence type="predicted"/>
<dbReference type="RefSeq" id="WP_184133246.1">
    <property type="nucleotide sequence ID" value="NZ_JACHFL010000007.1"/>
</dbReference>
<keyword evidence="1 4" id="KW-0808">Transferase</keyword>
<keyword evidence="2" id="KW-0012">Acyltransferase</keyword>
<keyword evidence="5" id="KW-1185">Reference proteome</keyword>
<gene>
    <name evidence="4" type="ORF">HNQ08_002860</name>
</gene>
<name>A0A7W8JXH1_9DEIO</name>
<dbReference type="GO" id="GO:0016747">
    <property type="term" value="F:acyltransferase activity, transferring groups other than amino-acyl groups"/>
    <property type="evidence" value="ECO:0007669"/>
    <property type="project" value="InterPro"/>
</dbReference>
<evidence type="ECO:0000256" key="2">
    <source>
        <dbReference type="ARBA" id="ARBA00023315"/>
    </source>
</evidence>
<dbReference type="InterPro" id="IPR016181">
    <property type="entry name" value="Acyl_CoA_acyltransferase"/>
</dbReference>
<dbReference type="InterPro" id="IPR000182">
    <property type="entry name" value="GNAT_dom"/>
</dbReference>
<evidence type="ECO:0000256" key="1">
    <source>
        <dbReference type="ARBA" id="ARBA00022679"/>
    </source>
</evidence>
<evidence type="ECO:0000259" key="3">
    <source>
        <dbReference type="PROSITE" id="PS51186"/>
    </source>
</evidence>
<protein>
    <submittedName>
        <fullName evidence="4">GNAT superfamily N-acetyltransferase</fullName>
    </submittedName>
</protein>
<comment type="caution">
    <text evidence="4">The sequence shown here is derived from an EMBL/GenBank/DDBJ whole genome shotgun (WGS) entry which is preliminary data.</text>
</comment>
<reference evidence="4 5" key="1">
    <citation type="submission" date="2020-08" db="EMBL/GenBank/DDBJ databases">
        <title>Genomic Encyclopedia of Type Strains, Phase IV (KMG-IV): sequencing the most valuable type-strain genomes for metagenomic binning, comparative biology and taxonomic classification.</title>
        <authorList>
            <person name="Goeker M."/>
        </authorList>
    </citation>
    <scope>NUCLEOTIDE SEQUENCE [LARGE SCALE GENOMIC DNA]</scope>
    <source>
        <strain evidence="4 5">DSM 27939</strain>
    </source>
</reference>